<sequence>MPAKSKWVLVMLESIITGHRQFWIRERTAEKVEKILVDPQIRRRVLFREVKRIRAKSQVENFARNRFGLE</sequence>
<dbReference type="OrthoDB" id="275534at2759"/>
<keyword evidence="2" id="KW-0689">Ribosomal protein</keyword>
<comment type="similarity">
    <text evidence="1">Belongs to the bacterial ribosomal protein bL33 family.</text>
</comment>
<dbReference type="Proteomes" id="UP000270296">
    <property type="component" value="Unassembled WGS sequence"/>
</dbReference>
<dbReference type="GO" id="GO:0005840">
    <property type="term" value="C:ribosome"/>
    <property type="evidence" value="ECO:0007669"/>
    <property type="project" value="UniProtKB-KW"/>
</dbReference>
<reference evidence="6" key="1">
    <citation type="submission" date="2016-06" db="UniProtKB">
        <authorList>
            <consortium name="WormBaseParasite"/>
        </authorList>
    </citation>
    <scope>IDENTIFICATION</scope>
</reference>
<keyword evidence="5" id="KW-1185">Reference proteome</keyword>
<name>A0A183ITR1_9BILA</name>
<evidence type="ECO:0000256" key="1">
    <source>
        <dbReference type="ARBA" id="ARBA00007596"/>
    </source>
</evidence>
<evidence type="ECO:0000313" key="5">
    <source>
        <dbReference type="Proteomes" id="UP000270296"/>
    </source>
</evidence>
<reference evidence="4 5" key="2">
    <citation type="submission" date="2018-11" db="EMBL/GenBank/DDBJ databases">
        <authorList>
            <consortium name="Pathogen Informatics"/>
        </authorList>
    </citation>
    <scope>NUCLEOTIDE SEQUENCE [LARGE SCALE GENOMIC DNA]</scope>
</reference>
<gene>
    <name evidence="4" type="ORF">SBAD_LOCUS7008</name>
</gene>
<evidence type="ECO:0000256" key="2">
    <source>
        <dbReference type="ARBA" id="ARBA00022980"/>
    </source>
</evidence>
<dbReference type="InterPro" id="IPR038584">
    <property type="entry name" value="Ribosomal_bL33_sf"/>
</dbReference>
<dbReference type="WBParaSite" id="SBAD_0000727401-mRNA-1">
    <property type="protein sequence ID" value="SBAD_0000727401-mRNA-1"/>
    <property type="gene ID" value="SBAD_0000727401"/>
</dbReference>
<evidence type="ECO:0000313" key="6">
    <source>
        <dbReference type="WBParaSite" id="SBAD_0000727401-mRNA-1"/>
    </source>
</evidence>
<dbReference type="Gene3D" id="2.20.28.120">
    <property type="entry name" value="Ribosomal protein L33"/>
    <property type="match status" value="1"/>
</dbReference>
<dbReference type="PANTHER" id="PTHR47037">
    <property type="entry name" value="39S RIBOSOMAL PROTEIN L33, MITOCHONDRIAL"/>
    <property type="match status" value="1"/>
</dbReference>
<dbReference type="GO" id="GO:1990904">
    <property type="term" value="C:ribonucleoprotein complex"/>
    <property type="evidence" value="ECO:0007669"/>
    <property type="project" value="UniProtKB-KW"/>
</dbReference>
<dbReference type="GO" id="GO:0005739">
    <property type="term" value="C:mitochondrion"/>
    <property type="evidence" value="ECO:0007669"/>
    <property type="project" value="TreeGrafter"/>
</dbReference>
<dbReference type="PANTHER" id="PTHR47037:SF1">
    <property type="entry name" value="LARGE RIBOSOMAL SUBUNIT PROTEIN BL33M"/>
    <property type="match status" value="1"/>
</dbReference>
<keyword evidence="3" id="KW-0687">Ribonucleoprotein</keyword>
<proteinExistence type="inferred from homology"/>
<dbReference type="AlphaFoldDB" id="A0A183ITR1"/>
<dbReference type="InterPro" id="IPR052008">
    <property type="entry name" value="Mitoribosomal_protein_bL33"/>
</dbReference>
<organism evidence="6">
    <name type="scientific">Soboliphyme baturini</name>
    <dbReference type="NCBI Taxonomy" id="241478"/>
    <lineage>
        <taxon>Eukaryota</taxon>
        <taxon>Metazoa</taxon>
        <taxon>Ecdysozoa</taxon>
        <taxon>Nematoda</taxon>
        <taxon>Enoplea</taxon>
        <taxon>Dorylaimia</taxon>
        <taxon>Dioctophymatida</taxon>
        <taxon>Dioctophymatoidea</taxon>
        <taxon>Soboliphymatidae</taxon>
        <taxon>Soboliphyme</taxon>
    </lineage>
</organism>
<accession>A0A183ITR1</accession>
<protein>
    <submittedName>
        <fullName evidence="6">39S ribosomal protein L36, mitochondrial</fullName>
    </submittedName>
</protein>
<evidence type="ECO:0000256" key="3">
    <source>
        <dbReference type="ARBA" id="ARBA00023274"/>
    </source>
</evidence>
<dbReference type="EMBL" id="UZAM01010240">
    <property type="protein sequence ID" value="VDP11506.1"/>
    <property type="molecule type" value="Genomic_DNA"/>
</dbReference>
<evidence type="ECO:0000313" key="4">
    <source>
        <dbReference type="EMBL" id="VDP11506.1"/>
    </source>
</evidence>